<dbReference type="InterPro" id="IPR000581">
    <property type="entry name" value="ILV_EDD_N"/>
</dbReference>
<sequence length="614" mass="66549">MTNSENMPSTEIAETDHSRGEVRKLRSRAWFDNPANADMTALYLERYMNFGLSQAELQSDRPIIGIAQTGSDLSPCNRHHLELAKRLREGIREAGGIAIEFPVHPIQETGKRPTAGLDRNLAYLGLVEVLYGYPLDGVVLTIGCDKTTPACLMAAATVNIPSIALSVGPMLNGWFRGERTGSGTIVWKARELLAKGEIDYAGFVKLVASSAPSTGYCNTMGTATTMNSLAEALGMQLPGSAAIPAPYRDRQEVAYLTGLRVVEMVKEDLKPSDIMTREAFINAIRVNSAIGGSTNAPIHLNGLARHMGVELSVDDWQTYGEDVPLLVNLQPAGEYLGEDYYHAGGVPAVVNQLMKQGLINEDAMTVNGKTIGDNCRGAIIEDEKVIRPYEQPLKERAGFRVLRGNLFSSAIMKTSVISSEFRDRYLSNPNDPDAFEGRAVVFDGPEDYHKRIDDPSLEIDANTVLFMRGAGPIGYPGAAEVVNMRAPDYLLKKGITSLPCIGDGRQSGTSGSPSILNASPEAAAGGGLAVLKTGDRVRIDVGRGKADILISDEELAARRRDLDAQGGYHYPKHQTPWQEIQRGIVGQMESGAVLEPAVKYQRIAQTEGIPRDNH</sequence>
<comment type="caution">
    <text evidence="9">The sequence shown here is derived from an EMBL/GenBank/DDBJ whole genome shotgun (WGS) entry which is preliminary data.</text>
</comment>
<evidence type="ECO:0000313" key="9">
    <source>
        <dbReference type="EMBL" id="MET3585096.1"/>
    </source>
</evidence>
<feature type="region of interest" description="Disordered" evidence="6">
    <location>
        <begin position="1"/>
        <end position="20"/>
    </location>
</feature>
<evidence type="ECO:0000256" key="2">
    <source>
        <dbReference type="ARBA" id="ARBA00022723"/>
    </source>
</evidence>
<dbReference type="EMBL" id="JBEPLJ010000004">
    <property type="protein sequence ID" value="MET3585096.1"/>
    <property type="molecule type" value="Genomic_DNA"/>
</dbReference>
<evidence type="ECO:0000259" key="7">
    <source>
        <dbReference type="Pfam" id="PF00920"/>
    </source>
</evidence>
<dbReference type="InterPro" id="IPR042096">
    <property type="entry name" value="Dihydro-acid_dehy_C"/>
</dbReference>
<dbReference type="Pfam" id="PF00920">
    <property type="entry name" value="ILVD_EDD_N"/>
    <property type="match status" value="1"/>
</dbReference>
<evidence type="ECO:0000313" key="10">
    <source>
        <dbReference type="Proteomes" id="UP001549031"/>
    </source>
</evidence>
<accession>A0ABV2H3I4</accession>
<evidence type="ECO:0000256" key="4">
    <source>
        <dbReference type="ARBA" id="ARBA00023014"/>
    </source>
</evidence>
<name>A0ABV2H3I4_9HYPH</name>
<comment type="similarity">
    <text evidence="1">Belongs to the IlvD/Edd family.</text>
</comment>
<keyword evidence="5 9" id="KW-0456">Lyase</keyword>
<proteinExistence type="inferred from homology"/>
<dbReference type="NCBIfam" id="NF004784">
    <property type="entry name" value="PRK06131.1"/>
    <property type="match status" value="1"/>
</dbReference>
<organism evidence="9 10">
    <name type="scientific">Pseudorhizobium tarimense</name>
    <dbReference type="NCBI Taxonomy" id="1079109"/>
    <lineage>
        <taxon>Bacteria</taxon>
        <taxon>Pseudomonadati</taxon>
        <taxon>Pseudomonadota</taxon>
        <taxon>Alphaproteobacteria</taxon>
        <taxon>Hyphomicrobiales</taxon>
        <taxon>Rhizobiaceae</taxon>
        <taxon>Rhizobium/Agrobacterium group</taxon>
        <taxon>Pseudorhizobium</taxon>
    </lineage>
</organism>
<feature type="domain" description="Dihydroxy-acid/6-phosphogluconate dehydratase N-terminal" evidence="7">
    <location>
        <begin position="61"/>
        <end position="374"/>
    </location>
</feature>
<keyword evidence="10" id="KW-1185">Reference proteome</keyword>
<evidence type="ECO:0000256" key="1">
    <source>
        <dbReference type="ARBA" id="ARBA00006486"/>
    </source>
</evidence>
<keyword evidence="3" id="KW-0408">Iron</keyword>
<dbReference type="Gene3D" id="3.50.30.80">
    <property type="entry name" value="IlvD/EDD C-terminal domain-like"/>
    <property type="match status" value="1"/>
</dbReference>
<feature type="domain" description="Dihydroxy-acid/6-phosphogluconate dehydratase C-terminal" evidence="8">
    <location>
        <begin position="384"/>
        <end position="592"/>
    </location>
</feature>
<keyword evidence="2" id="KW-0479">Metal-binding</keyword>
<dbReference type="PANTHER" id="PTHR43183:SF1">
    <property type="entry name" value="HYPOTHETICAL DIHYDROXY-ACID DEHYDRATASE (EUROFUNG)-RELATED"/>
    <property type="match status" value="1"/>
</dbReference>
<reference evidence="9 10" key="1">
    <citation type="submission" date="2024-06" db="EMBL/GenBank/DDBJ databases">
        <title>Genomic Encyclopedia of Type Strains, Phase IV (KMG-IV): sequencing the most valuable type-strain genomes for metagenomic binning, comparative biology and taxonomic classification.</title>
        <authorList>
            <person name="Goeker M."/>
        </authorList>
    </citation>
    <scope>NUCLEOTIDE SEQUENCE [LARGE SCALE GENOMIC DNA]</scope>
    <source>
        <strain evidence="9 10">DSM 105042</strain>
    </source>
</reference>
<dbReference type="EC" id="4.2.1.9" evidence="9"/>
<dbReference type="PROSITE" id="PS00886">
    <property type="entry name" value="ILVD_EDD_1"/>
    <property type="match status" value="1"/>
</dbReference>
<gene>
    <name evidence="9" type="ORF">ABID21_001198</name>
</gene>
<evidence type="ECO:0000259" key="8">
    <source>
        <dbReference type="Pfam" id="PF24877"/>
    </source>
</evidence>
<evidence type="ECO:0000256" key="6">
    <source>
        <dbReference type="SAM" id="MobiDB-lite"/>
    </source>
</evidence>
<dbReference type="SUPFAM" id="SSF143975">
    <property type="entry name" value="IlvD/EDD N-terminal domain-like"/>
    <property type="match status" value="1"/>
</dbReference>
<dbReference type="GO" id="GO:0004160">
    <property type="term" value="F:dihydroxy-acid dehydratase activity"/>
    <property type="evidence" value="ECO:0007669"/>
    <property type="project" value="UniProtKB-EC"/>
</dbReference>
<evidence type="ECO:0000256" key="5">
    <source>
        <dbReference type="ARBA" id="ARBA00023239"/>
    </source>
</evidence>
<keyword evidence="4" id="KW-0411">Iron-sulfur</keyword>
<dbReference type="Pfam" id="PF24877">
    <property type="entry name" value="ILV_EDD_C"/>
    <property type="match status" value="1"/>
</dbReference>
<dbReference type="NCBIfam" id="NF009560">
    <property type="entry name" value="PRK13017.1"/>
    <property type="match status" value="1"/>
</dbReference>
<protein>
    <submittedName>
        <fullName evidence="9">Dihydroxy-acid dehydratase</fullName>
        <ecNumber evidence="9">4.2.1.9</ecNumber>
    </submittedName>
</protein>
<dbReference type="InterPro" id="IPR037237">
    <property type="entry name" value="IlvD/EDD_N"/>
</dbReference>
<dbReference type="SUPFAM" id="SSF52016">
    <property type="entry name" value="LeuD/IlvD-like"/>
    <property type="match status" value="1"/>
</dbReference>
<dbReference type="InterPro" id="IPR052352">
    <property type="entry name" value="Sugar_Degrad_Dehydratases"/>
</dbReference>
<dbReference type="InterPro" id="IPR056740">
    <property type="entry name" value="ILV_EDD_C"/>
</dbReference>
<dbReference type="Proteomes" id="UP001549031">
    <property type="component" value="Unassembled WGS sequence"/>
</dbReference>
<evidence type="ECO:0000256" key="3">
    <source>
        <dbReference type="ARBA" id="ARBA00023004"/>
    </source>
</evidence>
<dbReference type="InterPro" id="IPR020558">
    <property type="entry name" value="DiOHA_6PGluconate_deHydtase_CS"/>
</dbReference>
<dbReference type="PANTHER" id="PTHR43183">
    <property type="entry name" value="HYPOTHETICAL DIHYDROXYACID DEHYDRATASE (EUROFUNG)-RELATED"/>
    <property type="match status" value="1"/>
</dbReference>